<proteinExistence type="predicted"/>
<sequence length="339" mass="38107">MIIIDIDDQYEIAIEGPCTHIQLSPPSTVNAEPATPKLELEAMSDLLSSRWAPSASEASRHNPQQPQFLRRPRSEYRIRSPNPAEPNSTYVNPKPPYINTAPTRSYGSGTILTPSEELARFMKIVARLRWKLPFLAEGYRLATRVVPQFSNDDFKMEVAQAEIMFKIDFHEYYALLERAIVHLLAVFNISVSSVGGRGGVQVNGGGYQQGAGVHRYHANVLQALEEETTPLSPVLGTGPVLELLRKAKELRNRWKTADMTWEERERDPFENGRPVLPLVSYDFDEIFNGIFGGLEAGYLRARIHVELCKKSGDDSDVDSILGTEADWLFMVDGMDWEAV</sequence>
<reference evidence="2" key="2">
    <citation type="submission" date="2023-01" db="EMBL/GenBank/DDBJ databases">
        <authorList>
            <person name="Petersen C."/>
        </authorList>
    </citation>
    <scope>NUCLEOTIDE SEQUENCE</scope>
    <source>
        <strain evidence="2">IBT 17514</strain>
    </source>
</reference>
<gene>
    <name evidence="2" type="ORF">N7493_003779</name>
</gene>
<name>A0AAD6HQC0_9EURO</name>
<reference evidence="2" key="1">
    <citation type="journal article" date="2023" name="IMA Fungus">
        <title>Comparative genomic study of the Penicillium genus elucidates a diverse pangenome and 15 lateral gene transfer events.</title>
        <authorList>
            <person name="Petersen C."/>
            <person name="Sorensen T."/>
            <person name="Nielsen M.R."/>
            <person name="Sondergaard T.E."/>
            <person name="Sorensen J.L."/>
            <person name="Fitzpatrick D.A."/>
            <person name="Frisvad J.C."/>
            <person name="Nielsen K.L."/>
        </authorList>
    </citation>
    <scope>NUCLEOTIDE SEQUENCE</scope>
    <source>
        <strain evidence="2">IBT 17514</strain>
    </source>
</reference>
<dbReference type="EMBL" id="JAQJAN010000004">
    <property type="protein sequence ID" value="KAJ5732298.1"/>
    <property type="molecule type" value="Genomic_DNA"/>
</dbReference>
<accession>A0AAD6HQC0</accession>
<comment type="caution">
    <text evidence="2">The sequence shown here is derived from an EMBL/GenBank/DDBJ whole genome shotgun (WGS) entry which is preliminary data.</text>
</comment>
<dbReference type="AlphaFoldDB" id="A0AAD6HQC0"/>
<dbReference type="Proteomes" id="UP001215712">
    <property type="component" value="Unassembled WGS sequence"/>
</dbReference>
<evidence type="ECO:0000256" key="1">
    <source>
        <dbReference type="SAM" id="MobiDB-lite"/>
    </source>
</evidence>
<evidence type="ECO:0000313" key="2">
    <source>
        <dbReference type="EMBL" id="KAJ5732298.1"/>
    </source>
</evidence>
<protein>
    <submittedName>
        <fullName evidence="2">Uncharacterized protein</fullName>
    </submittedName>
</protein>
<feature type="region of interest" description="Disordered" evidence="1">
    <location>
        <begin position="51"/>
        <end position="94"/>
    </location>
</feature>
<keyword evidence="3" id="KW-1185">Reference proteome</keyword>
<evidence type="ECO:0000313" key="3">
    <source>
        <dbReference type="Proteomes" id="UP001215712"/>
    </source>
</evidence>
<organism evidence="2 3">
    <name type="scientific">Penicillium malachiteum</name>
    <dbReference type="NCBI Taxonomy" id="1324776"/>
    <lineage>
        <taxon>Eukaryota</taxon>
        <taxon>Fungi</taxon>
        <taxon>Dikarya</taxon>
        <taxon>Ascomycota</taxon>
        <taxon>Pezizomycotina</taxon>
        <taxon>Eurotiomycetes</taxon>
        <taxon>Eurotiomycetidae</taxon>
        <taxon>Eurotiales</taxon>
        <taxon>Aspergillaceae</taxon>
        <taxon>Penicillium</taxon>
    </lineage>
</organism>